<name>A0A8T2VF16_CERRI</name>
<keyword evidence="4 18" id="KW-0812">Transmembrane</keyword>
<dbReference type="CDD" id="cd00028">
    <property type="entry name" value="B_lectin"/>
    <property type="match status" value="1"/>
</dbReference>
<keyword evidence="10 18" id="KW-0472">Membrane</keyword>
<keyword evidence="7 15" id="KW-0418">Kinase</keyword>
<comment type="caution">
    <text evidence="24">The sequence shown here is derived from an EMBL/GenBank/DDBJ whole genome shotgun (WGS) entry which is preliminary data.</text>
</comment>
<evidence type="ECO:0000256" key="14">
    <source>
        <dbReference type="ARBA" id="ARBA00048679"/>
    </source>
</evidence>
<evidence type="ECO:0000256" key="7">
    <source>
        <dbReference type="ARBA" id="ARBA00022777"/>
    </source>
</evidence>
<dbReference type="SUPFAM" id="SSF56112">
    <property type="entry name" value="Protein kinase-like (PK-like)"/>
    <property type="match status" value="1"/>
</dbReference>
<dbReference type="PROSITE" id="PS50011">
    <property type="entry name" value="PROTEIN_KINASE_DOM"/>
    <property type="match status" value="1"/>
</dbReference>
<dbReference type="FunFam" id="1.10.510.10:FF:000384">
    <property type="entry name" value="G-type lectin S-receptor-like serine/threonine-protein kinase"/>
    <property type="match status" value="1"/>
</dbReference>
<keyword evidence="11" id="KW-1015">Disulfide bond</keyword>
<dbReference type="GO" id="GO:0005524">
    <property type="term" value="F:ATP binding"/>
    <property type="evidence" value="ECO:0007669"/>
    <property type="project" value="UniProtKB-UniRule"/>
</dbReference>
<dbReference type="InterPro" id="IPR011009">
    <property type="entry name" value="Kinase-like_dom_sf"/>
</dbReference>
<comment type="catalytic activity">
    <reaction evidence="14 15">
        <text>L-seryl-[protein] + ATP = O-phospho-L-seryl-[protein] + ADP + H(+)</text>
        <dbReference type="Rhea" id="RHEA:17989"/>
        <dbReference type="Rhea" id="RHEA-COMP:9863"/>
        <dbReference type="Rhea" id="RHEA-COMP:11604"/>
        <dbReference type="ChEBI" id="CHEBI:15378"/>
        <dbReference type="ChEBI" id="CHEBI:29999"/>
        <dbReference type="ChEBI" id="CHEBI:30616"/>
        <dbReference type="ChEBI" id="CHEBI:83421"/>
        <dbReference type="ChEBI" id="CHEBI:456216"/>
        <dbReference type="EC" id="2.7.11.1"/>
    </reaction>
</comment>
<dbReference type="InterPro" id="IPR001480">
    <property type="entry name" value="Bulb-type_lectin_dom"/>
</dbReference>
<comment type="similarity">
    <text evidence="15">Belongs to the protein kinase superfamily. Ser/Thr protein kinase family.</text>
</comment>
<dbReference type="InterPro" id="IPR000742">
    <property type="entry name" value="EGF"/>
</dbReference>
<keyword evidence="16" id="KW-0245">EGF-like domain</keyword>
<dbReference type="EC" id="2.7.11.1" evidence="15"/>
<evidence type="ECO:0000259" key="22">
    <source>
        <dbReference type="PROSITE" id="PS50927"/>
    </source>
</evidence>
<evidence type="ECO:0000256" key="18">
    <source>
        <dbReference type="SAM" id="Phobius"/>
    </source>
</evidence>
<dbReference type="Pfam" id="PF01453">
    <property type="entry name" value="B_lectin"/>
    <property type="match status" value="1"/>
</dbReference>
<evidence type="ECO:0000256" key="13">
    <source>
        <dbReference type="ARBA" id="ARBA00047899"/>
    </source>
</evidence>
<protein>
    <recommendedName>
        <fullName evidence="15">Receptor-like serine/threonine-protein kinase</fullName>
        <ecNumber evidence="15">2.7.11.1</ecNumber>
    </recommendedName>
</protein>
<comment type="caution">
    <text evidence="16">Lacks conserved residue(s) required for the propagation of feature annotation.</text>
</comment>
<dbReference type="PROSITE" id="PS00107">
    <property type="entry name" value="PROTEIN_KINASE_ATP"/>
    <property type="match status" value="1"/>
</dbReference>
<keyword evidence="25" id="KW-1185">Reference proteome</keyword>
<keyword evidence="5 19" id="KW-0732">Signal</keyword>
<dbReference type="PANTHER" id="PTHR47974">
    <property type="entry name" value="OS07G0415500 PROTEIN"/>
    <property type="match status" value="1"/>
</dbReference>
<feature type="transmembrane region" description="Helical" evidence="18">
    <location>
        <begin position="493"/>
        <end position="517"/>
    </location>
</feature>
<evidence type="ECO:0000256" key="9">
    <source>
        <dbReference type="ARBA" id="ARBA00022989"/>
    </source>
</evidence>
<evidence type="ECO:0000256" key="4">
    <source>
        <dbReference type="ARBA" id="ARBA00022692"/>
    </source>
</evidence>
<dbReference type="Pfam" id="PF00069">
    <property type="entry name" value="Pkinase"/>
    <property type="match status" value="1"/>
</dbReference>
<feature type="domain" description="EGF-like" evidence="21">
    <location>
        <begin position="291"/>
        <end position="328"/>
    </location>
</feature>
<dbReference type="InterPro" id="IPR000858">
    <property type="entry name" value="S_locus_glycoprot_dom"/>
</dbReference>
<evidence type="ECO:0000256" key="16">
    <source>
        <dbReference type="PROSITE-ProRule" id="PRU00076"/>
    </source>
</evidence>
<evidence type="ECO:0000259" key="20">
    <source>
        <dbReference type="PROSITE" id="PS50011"/>
    </source>
</evidence>
<dbReference type="PROSITE" id="PS50026">
    <property type="entry name" value="EGF_3"/>
    <property type="match status" value="1"/>
</dbReference>
<sequence>MISASMAVTLLSRLWWCCYIVCSTVDFRLLMCTGAPTDTMELEGSLTPQSEPLQSASAAFQLSFRPPPSSSNDTAFVYLAISFAFALGGPPAWVMNPDHAVTSTSAVLTLNSDGDLALSDPSVSSDPVWASVTTGVGVVRMQLTDTGNLVLLTNRSVRVWQSFDFPTDTLLPGQNFTGTTRMRSNRSSWLFSAGRYFLMFSAGQGMAIFNPPGYIIGAYWKAWAGNTSFRFEVSGTSVNFYGSHSLVLQTVFSDVSASSYGYRLTLDADGNLRLYAWHADSTQWKVIWMAFTDICSRWSNVCGDYGICIYNPNPTCVCPQGFTIKDPTDLSAGCVPLTPITISSNCGGRIDYLEMEGIDYPFNDIGLWRNTSMEKCKQMCSSSCSCLAAVFAQSEDYGFCYLKQAIQYGYQLSSQRHRTFLKISASDASSLAGSIEDRVTFWGSQTIYKLPNATIYSGPNGTQNSNATTYSGANGTQNSSSTPCALKHSRANALLIIITSVSAASLGAGCIIVHLIYRRKYGRMKLRREFESAWRASASFSLEEIEDITDKFSEELGKGGFGTVYKGRLKNGKLVAVKRLHGISQQEHQFKAEMATLGRIHHINLVQLVGFCCEGNERLLVFEFMEKGSLDRTLFQNDDNTDRSALDWRTRYNIILEIARGIEYLHEQCLDCILHCDIKPQNILLDSNFNAKVADFGMAYWFTREHAVKMSNVRGTRGYMAPEWVLNSPITAKADVFSFGMLVMEIISGRSNYLHTFSAMAETNDRWSFPLWAYGRNVEEVVDPRIDSASTDYGQVELVLKVAFACSQGNFNARPSMGKCKRCCGGRKHIDHLFFSLLKSVMLRKQVQRAIKLDQRINWKQYLLDKAIGCT</sequence>
<keyword evidence="8 15" id="KW-0067">ATP-binding</keyword>
<dbReference type="SMART" id="SM00220">
    <property type="entry name" value="S_TKc"/>
    <property type="match status" value="1"/>
</dbReference>
<dbReference type="GO" id="GO:0048544">
    <property type="term" value="P:recognition of pollen"/>
    <property type="evidence" value="ECO:0007669"/>
    <property type="project" value="InterPro"/>
</dbReference>
<dbReference type="Gene3D" id="3.30.200.20">
    <property type="entry name" value="Phosphorylase Kinase, domain 1"/>
    <property type="match status" value="1"/>
</dbReference>
<keyword evidence="9 18" id="KW-1133">Transmembrane helix</keyword>
<gene>
    <name evidence="24" type="ORF">KP509_02G083300</name>
</gene>
<evidence type="ECO:0000256" key="5">
    <source>
        <dbReference type="ARBA" id="ARBA00022729"/>
    </source>
</evidence>
<dbReference type="InterPro" id="IPR003609">
    <property type="entry name" value="Pan_app"/>
</dbReference>
<dbReference type="InterPro" id="IPR008271">
    <property type="entry name" value="Ser/Thr_kinase_AS"/>
</dbReference>
<evidence type="ECO:0000256" key="10">
    <source>
        <dbReference type="ARBA" id="ARBA00023136"/>
    </source>
</evidence>
<dbReference type="SMART" id="SM00108">
    <property type="entry name" value="B_lectin"/>
    <property type="match status" value="1"/>
</dbReference>
<dbReference type="AlphaFoldDB" id="A0A8T2VF16"/>
<evidence type="ECO:0000259" key="23">
    <source>
        <dbReference type="PROSITE" id="PS50948"/>
    </source>
</evidence>
<dbReference type="Gene3D" id="2.90.10.10">
    <property type="entry name" value="Bulb-type lectin domain"/>
    <property type="match status" value="1"/>
</dbReference>
<dbReference type="InterPro" id="IPR036426">
    <property type="entry name" value="Bulb-type_lectin_dom_sf"/>
</dbReference>
<dbReference type="PROSITE" id="PS50927">
    <property type="entry name" value="BULB_LECTIN"/>
    <property type="match status" value="1"/>
</dbReference>
<dbReference type="GO" id="GO:0004674">
    <property type="term" value="F:protein serine/threonine kinase activity"/>
    <property type="evidence" value="ECO:0007669"/>
    <property type="project" value="UniProtKB-KW"/>
</dbReference>
<dbReference type="GO" id="GO:0016020">
    <property type="term" value="C:membrane"/>
    <property type="evidence" value="ECO:0007669"/>
    <property type="project" value="UniProtKB-SubCell"/>
</dbReference>
<dbReference type="PANTHER" id="PTHR47974:SF9">
    <property type="entry name" value="RECEPTOR-LIKE SERINE_THREONINE-PROTEIN KINASE"/>
    <property type="match status" value="1"/>
</dbReference>
<dbReference type="CDD" id="cd00053">
    <property type="entry name" value="EGF"/>
    <property type="match status" value="1"/>
</dbReference>
<feature type="signal peptide" evidence="19">
    <location>
        <begin position="1"/>
        <end position="22"/>
    </location>
</feature>
<dbReference type="PROSITE" id="PS50948">
    <property type="entry name" value="PAN"/>
    <property type="match status" value="1"/>
</dbReference>
<evidence type="ECO:0000313" key="24">
    <source>
        <dbReference type="EMBL" id="KAH7444566.1"/>
    </source>
</evidence>
<dbReference type="InterPro" id="IPR017441">
    <property type="entry name" value="Protein_kinase_ATP_BS"/>
</dbReference>
<dbReference type="OMA" id="GKCKRCC"/>
<dbReference type="PIRSF" id="PIRSF000641">
    <property type="entry name" value="SRK"/>
    <property type="match status" value="1"/>
</dbReference>
<dbReference type="OrthoDB" id="619632at2759"/>
<dbReference type="FunFam" id="3.30.200.20:FF:000178">
    <property type="entry name" value="serine/threonine-protein kinase PBS1-like"/>
    <property type="match status" value="1"/>
</dbReference>
<comment type="subcellular location">
    <subcellularLocation>
        <location evidence="1">Membrane</location>
        <topology evidence="1">Single-pass membrane protein</topology>
    </subcellularLocation>
</comment>
<evidence type="ECO:0000256" key="17">
    <source>
        <dbReference type="PROSITE-ProRule" id="PRU10141"/>
    </source>
</evidence>
<keyword evidence="2 15" id="KW-0723">Serine/threonine-protein kinase</keyword>
<evidence type="ECO:0000256" key="2">
    <source>
        <dbReference type="ARBA" id="ARBA00022527"/>
    </source>
</evidence>
<feature type="domain" description="Bulb-type lectin" evidence="22">
    <location>
        <begin position="38"/>
        <end position="164"/>
    </location>
</feature>
<evidence type="ECO:0000256" key="12">
    <source>
        <dbReference type="ARBA" id="ARBA00023180"/>
    </source>
</evidence>
<evidence type="ECO:0000259" key="21">
    <source>
        <dbReference type="PROSITE" id="PS50026"/>
    </source>
</evidence>
<dbReference type="InterPro" id="IPR000719">
    <property type="entry name" value="Prot_kinase_dom"/>
</dbReference>
<evidence type="ECO:0000256" key="1">
    <source>
        <dbReference type="ARBA" id="ARBA00004167"/>
    </source>
</evidence>
<dbReference type="Pfam" id="PF00954">
    <property type="entry name" value="S_locus_glycop"/>
    <property type="match status" value="1"/>
</dbReference>
<dbReference type="InterPro" id="IPR024171">
    <property type="entry name" value="SRK-like_kinase"/>
</dbReference>
<dbReference type="Gene3D" id="1.10.510.10">
    <property type="entry name" value="Transferase(Phosphotransferase) domain 1"/>
    <property type="match status" value="1"/>
</dbReference>
<dbReference type="PROSITE" id="PS00108">
    <property type="entry name" value="PROTEIN_KINASE_ST"/>
    <property type="match status" value="1"/>
</dbReference>
<evidence type="ECO:0000256" key="3">
    <source>
        <dbReference type="ARBA" id="ARBA00022679"/>
    </source>
</evidence>
<accession>A0A8T2VF16</accession>
<keyword evidence="3 15" id="KW-0808">Transferase</keyword>
<organism evidence="24 25">
    <name type="scientific">Ceratopteris richardii</name>
    <name type="common">Triangle waterfern</name>
    <dbReference type="NCBI Taxonomy" id="49495"/>
    <lineage>
        <taxon>Eukaryota</taxon>
        <taxon>Viridiplantae</taxon>
        <taxon>Streptophyta</taxon>
        <taxon>Embryophyta</taxon>
        <taxon>Tracheophyta</taxon>
        <taxon>Polypodiopsida</taxon>
        <taxon>Polypodiidae</taxon>
        <taxon>Polypodiales</taxon>
        <taxon>Pteridineae</taxon>
        <taxon>Pteridaceae</taxon>
        <taxon>Parkerioideae</taxon>
        <taxon>Ceratopteris</taxon>
    </lineage>
</organism>
<feature type="domain" description="Apple" evidence="23">
    <location>
        <begin position="346"/>
        <end position="425"/>
    </location>
</feature>
<evidence type="ECO:0000256" key="15">
    <source>
        <dbReference type="PIRNR" id="PIRNR000641"/>
    </source>
</evidence>
<evidence type="ECO:0000256" key="11">
    <source>
        <dbReference type="ARBA" id="ARBA00023157"/>
    </source>
</evidence>
<dbReference type="EMBL" id="CM035407">
    <property type="protein sequence ID" value="KAH7444566.1"/>
    <property type="molecule type" value="Genomic_DNA"/>
</dbReference>
<proteinExistence type="inferred from homology"/>
<keyword evidence="12" id="KW-0325">Glycoprotein</keyword>
<dbReference type="SUPFAM" id="SSF51110">
    <property type="entry name" value="alpha-D-mannose-specific plant lectins"/>
    <property type="match status" value="1"/>
</dbReference>
<evidence type="ECO:0000256" key="6">
    <source>
        <dbReference type="ARBA" id="ARBA00022741"/>
    </source>
</evidence>
<evidence type="ECO:0000256" key="19">
    <source>
        <dbReference type="SAM" id="SignalP"/>
    </source>
</evidence>
<feature type="domain" description="Protein kinase" evidence="20">
    <location>
        <begin position="550"/>
        <end position="835"/>
    </location>
</feature>
<evidence type="ECO:0000313" key="25">
    <source>
        <dbReference type="Proteomes" id="UP000825935"/>
    </source>
</evidence>
<dbReference type="Proteomes" id="UP000825935">
    <property type="component" value="Chromosome 2"/>
</dbReference>
<reference evidence="24" key="1">
    <citation type="submission" date="2021-08" db="EMBL/GenBank/DDBJ databases">
        <title>WGS assembly of Ceratopteris richardii.</title>
        <authorList>
            <person name="Marchant D.B."/>
            <person name="Chen G."/>
            <person name="Jenkins J."/>
            <person name="Shu S."/>
            <person name="Leebens-Mack J."/>
            <person name="Grimwood J."/>
            <person name="Schmutz J."/>
            <person name="Soltis P."/>
            <person name="Soltis D."/>
            <person name="Chen Z.-H."/>
        </authorList>
    </citation>
    <scope>NUCLEOTIDE SEQUENCE</scope>
    <source>
        <strain evidence="24">Whitten #5841</strain>
        <tissue evidence="24">Leaf</tissue>
    </source>
</reference>
<feature type="binding site" evidence="17">
    <location>
        <position position="578"/>
    </location>
    <ligand>
        <name>ATP</name>
        <dbReference type="ChEBI" id="CHEBI:30616"/>
    </ligand>
</feature>
<evidence type="ECO:0000256" key="8">
    <source>
        <dbReference type="ARBA" id="ARBA00022840"/>
    </source>
</evidence>
<keyword evidence="6 15" id="KW-0547">Nucleotide-binding</keyword>
<comment type="catalytic activity">
    <reaction evidence="13 15">
        <text>L-threonyl-[protein] + ATP = O-phospho-L-threonyl-[protein] + ADP + H(+)</text>
        <dbReference type="Rhea" id="RHEA:46608"/>
        <dbReference type="Rhea" id="RHEA-COMP:11060"/>
        <dbReference type="Rhea" id="RHEA-COMP:11605"/>
        <dbReference type="ChEBI" id="CHEBI:15378"/>
        <dbReference type="ChEBI" id="CHEBI:30013"/>
        <dbReference type="ChEBI" id="CHEBI:30616"/>
        <dbReference type="ChEBI" id="CHEBI:61977"/>
        <dbReference type="ChEBI" id="CHEBI:456216"/>
        <dbReference type="EC" id="2.7.11.1"/>
    </reaction>
</comment>
<feature type="chain" id="PRO_5035774835" description="Receptor-like serine/threonine-protein kinase" evidence="19">
    <location>
        <begin position="23"/>
        <end position="871"/>
    </location>
</feature>